<comment type="caution">
    <text evidence="3">The sequence shown here is derived from an EMBL/GenBank/DDBJ whole genome shotgun (WGS) entry which is preliminary data.</text>
</comment>
<keyword evidence="2 3" id="KW-0413">Isomerase</keyword>
<sequence>MPGLRIALGGDEAGFNYKATITADLNKDPRVASVVDVGPSSESDKTAYSTYAITAAEKVASGEIDRAILICGTGLGVAISANKVPGVRAVTAHDSFSVERAIKSNNAQVLCLGQRVIGIELARRLVSEWLGYEFDPNSASAAKVKVIDDYDAKTTSEGFKVSAAA</sequence>
<dbReference type="Proteomes" id="UP000434172">
    <property type="component" value="Unassembled WGS sequence"/>
</dbReference>
<dbReference type="PANTHER" id="PTHR43732:SF1">
    <property type="entry name" value="RIBOSE 5-PHOSPHATE ISOMERASE"/>
    <property type="match status" value="1"/>
</dbReference>
<evidence type="ECO:0000313" key="3">
    <source>
        <dbReference type="EMBL" id="KAF0329300.1"/>
    </source>
</evidence>
<dbReference type="NCBIfam" id="NF004051">
    <property type="entry name" value="PRK05571.1"/>
    <property type="match status" value="1"/>
</dbReference>
<organism evidence="3 4">
    <name type="scientific">Colletotrichum asianum</name>
    <dbReference type="NCBI Taxonomy" id="702518"/>
    <lineage>
        <taxon>Eukaryota</taxon>
        <taxon>Fungi</taxon>
        <taxon>Dikarya</taxon>
        <taxon>Ascomycota</taxon>
        <taxon>Pezizomycotina</taxon>
        <taxon>Sordariomycetes</taxon>
        <taxon>Hypocreomycetidae</taxon>
        <taxon>Glomerellales</taxon>
        <taxon>Glomerellaceae</taxon>
        <taxon>Colletotrichum</taxon>
        <taxon>Colletotrichum gloeosporioides species complex</taxon>
    </lineage>
</organism>
<dbReference type="InterPro" id="IPR003500">
    <property type="entry name" value="RpiB_LacA_LacB"/>
</dbReference>
<dbReference type="OrthoDB" id="2106730at2759"/>
<dbReference type="FunFam" id="3.40.1400.10:FF:000004">
    <property type="entry name" value="Ribose 5-phosphate isomerase"/>
    <property type="match status" value="1"/>
</dbReference>
<dbReference type="EMBL" id="WOWK01000013">
    <property type="protein sequence ID" value="KAF0329300.1"/>
    <property type="molecule type" value="Genomic_DNA"/>
</dbReference>
<accession>A0A8H3WMI5</accession>
<dbReference type="SUPFAM" id="SSF89623">
    <property type="entry name" value="Ribose/Galactose isomerase RpiB/AlsB"/>
    <property type="match status" value="1"/>
</dbReference>
<dbReference type="Pfam" id="PF02502">
    <property type="entry name" value="LacAB_rpiB"/>
    <property type="match status" value="1"/>
</dbReference>
<dbReference type="AlphaFoldDB" id="A0A8H3WMI5"/>
<dbReference type="GO" id="GO:0016853">
    <property type="term" value="F:isomerase activity"/>
    <property type="evidence" value="ECO:0007669"/>
    <property type="project" value="UniProtKB-KW"/>
</dbReference>
<evidence type="ECO:0000313" key="4">
    <source>
        <dbReference type="Proteomes" id="UP000434172"/>
    </source>
</evidence>
<dbReference type="NCBIfam" id="TIGR00689">
    <property type="entry name" value="rpiB_lacA_lacB"/>
    <property type="match status" value="1"/>
</dbReference>
<dbReference type="InterPro" id="IPR011860">
    <property type="entry name" value="Rib-5-P_Isoase_Actino"/>
</dbReference>
<name>A0A8H3WMI5_9PEZI</name>
<comment type="similarity">
    <text evidence="1">Belongs to the LacAB/RpiB family.</text>
</comment>
<reference evidence="3 4" key="1">
    <citation type="submission" date="2019-12" db="EMBL/GenBank/DDBJ databases">
        <title>A genome sequence resource for the geographically widespread anthracnose pathogen Colletotrichum asianum.</title>
        <authorList>
            <person name="Meng Y."/>
        </authorList>
    </citation>
    <scope>NUCLEOTIDE SEQUENCE [LARGE SCALE GENOMIC DNA]</scope>
    <source>
        <strain evidence="3 4">ICMP 18580</strain>
    </source>
</reference>
<dbReference type="InterPro" id="IPR051812">
    <property type="entry name" value="SPI_LacAB/RpiB"/>
</dbReference>
<evidence type="ECO:0000256" key="1">
    <source>
        <dbReference type="ARBA" id="ARBA00008754"/>
    </source>
</evidence>
<gene>
    <name evidence="3" type="ORF">GQ607_003609</name>
</gene>
<keyword evidence="4" id="KW-1185">Reference proteome</keyword>
<dbReference type="PANTHER" id="PTHR43732">
    <property type="entry name" value="RIBOSE 5-PHOSPHATE ISOMERASE-RELATED"/>
    <property type="match status" value="1"/>
</dbReference>
<dbReference type="InterPro" id="IPR036569">
    <property type="entry name" value="RpiB_LacA_LacB_sf"/>
</dbReference>
<dbReference type="GO" id="GO:0005975">
    <property type="term" value="P:carbohydrate metabolic process"/>
    <property type="evidence" value="ECO:0007669"/>
    <property type="project" value="InterPro"/>
</dbReference>
<dbReference type="PIRSF" id="PIRSF005384">
    <property type="entry name" value="RpiB_LacA_B"/>
    <property type="match status" value="1"/>
</dbReference>
<dbReference type="NCBIfam" id="TIGR02133">
    <property type="entry name" value="RPI_actino"/>
    <property type="match status" value="1"/>
</dbReference>
<proteinExistence type="inferred from homology"/>
<dbReference type="Gene3D" id="3.40.1400.10">
    <property type="entry name" value="Sugar-phosphate isomerase, RpiB/LacA/LacB"/>
    <property type="match status" value="1"/>
</dbReference>
<evidence type="ECO:0000256" key="2">
    <source>
        <dbReference type="ARBA" id="ARBA00023235"/>
    </source>
</evidence>
<protein>
    <submittedName>
        <fullName evidence="3">Ribose 5-phosphate isomerase</fullName>
    </submittedName>
</protein>